<protein>
    <recommendedName>
        <fullName evidence="3">Prepilin type IV endopeptidase peptidase domain-containing protein</fullName>
    </recommendedName>
</protein>
<comment type="caution">
    <text evidence="4">The sequence shown here is derived from an EMBL/GenBank/DDBJ whole genome shotgun (WGS) entry which is preliminary data.</text>
</comment>
<comment type="similarity">
    <text evidence="1">Belongs to the peptidase A24 family.</text>
</comment>
<dbReference type="EMBL" id="LAZR01018444">
    <property type="protein sequence ID" value="KKL96388.1"/>
    <property type="molecule type" value="Genomic_DNA"/>
</dbReference>
<dbReference type="InterPro" id="IPR000045">
    <property type="entry name" value="Prepilin_IV_endopep_pep"/>
</dbReference>
<evidence type="ECO:0000313" key="4">
    <source>
        <dbReference type="EMBL" id="KKL96388.1"/>
    </source>
</evidence>
<dbReference type="PANTHER" id="PTHR30487">
    <property type="entry name" value="TYPE 4 PREPILIN-LIKE PROTEINS LEADER PEPTIDE-PROCESSING ENZYME"/>
    <property type="match status" value="1"/>
</dbReference>
<accession>A0A0F9GCC3</accession>
<keyword evidence="2" id="KW-1133">Transmembrane helix</keyword>
<dbReference type="GO" id="GO:0005886">
    <property type="term" value="C:plasma membrane"/>
    <property type="evidence" value="ECO:0007669"/>
    <property type="project" value="TreeGrafter"/>
</dbReference>
<proteinExistence type="inferred from homology"/>
<keyword evidence="2" id="KW-0812">Transmembrane</keyword>
<keyword evidence="2" id="KW-0472">Membrane</keyword>
<feature type="non-terminal residue" evidence="4">
    <location>
        <position position="187"/>
    </location>
</feature>
<feature type="transmembrane region" description="Helical" evidence="2">
    <location>
        <begin position="46"/>
        <end position="79"/>
    </location>
</feature>
<dbReference type="InterPro" id="IPR050882">
    <property type="entry name" value="Prepilin_peptidase/N-MTase"/>
</dbReference>
<sequence>MTAWTMTLWEQGNPLLQWGVVIGASLAAAIWDVTTRRIPNRLTGPMVLAGLAWSAYAGGLAGVCDAAVACLVLALPYVLLFILAGGGAGDAKLMGAIGAWLGLVNGIVVLAAVAVSGILLAIGFAMARRQFRSVLVNIVGFAYEVVFLVLGTGKSKGRQRLFLSKIEDIQKVPYGAAIFAGACIAAG</sequence>
<dbReference type="Gene3D" id="1.20.120.1220">
    <property type="match status" value="1"/>
</dbReference>
<gene>
    <name evidence="4" type="ORF">LCGC14_1844950</name>
</gene>
<feature type="transmembrane region" description="Helical" evidence="2">
    <location>
        <begin position="99"/>
        <end position="122"/>
    </location>
</feature>
<dbReference type="GO" id="GO:0006465">
    <property type="term" value="P:signal peptide processing"/>
    <property type="evidence" value="ECO:0007669"/>
    <property type="project" value="TreeGrafter"/>
</dbReference>
<feature type="transmembrane region" description="Helical" evidence="2">
    <location>
        <begin position="15"/>
        <end position="34"/>
    </location>
</feature>
<dbReference type="Pfam" id="PF01478">
    <property type="entry name" value="Peptidase_A24"/>
    <property type="match status" value="1"/>
</dbReference>
<evidence type="ECO:0000259" key="3">
    <source>
        <dbReference type="Pfam" id="PF01478"/>
    </source>
</evidence>
<name>A0A0F9GCC3_9ZZZZ</name>
<dbReference type="AlphaFoldDB" id="A0A0F9GCC3"/>
<organism evidence="4">
    <name type="scientific">marine sediment metagenome</name>
    <dbReference type="NCBI Taxonomy" id="412755"/>
    <lineage>
        <taxon>unclassified sequences</taxon>
        <taxon>metagenomes</taxon>
        <taxon>ecological metagenomes</taxon>
    </lineage>
</organism>
<evidence type="ECO:0000256" key="2">
    <source>
        <dbReference type="SAM" id="Phobius"/>
    </source>
</evidence>
<feature type="transmembrane region" description="Helical" evidence="2">
    <location>
        <begin position="134"/>
        <end position="153"/>
    </location>
</feature>
<reference evidence="4" key="1">
    <citation type="journal article" date="2015" name="Nature">
        <title>Complex archaea that bridge the gap between prokaryotes and eukaryotes.</title>
        <authorList>
            <person name="Spang A."/>
            <person name="Saw J.H."/>
            <person name="Jorgensen S.L."/>
            <person name="Zaremba-Niedzwiedzka K."/>
            <person name="Martijn J."/>
            <person name="Lind A.E."/>
            <person name="van Eijk R."/>
            <person name="Schleper C."/>
            <person name="Guy L."/>
            <person name="Ettema T.J."/>
        </authorList>
    </citation>
    <scope>NUCLEOTIDE SEQUENCE</scope>
</reference>
<feature type="domain" description="Prepilin type IV endopeptidase peptidase" evidence="3">
    <location>
        <begin position="21"/>
        <end position="122"/>
    </location>
</feature>
<dbReference type="GO" id="GO:0004190">
    <property type="term" value="F:aspartic-type endopeptidase activity"/>
    <property type="evidence" value="ECO:0007669"/>
    <property type="project" value="InterPro"/>
</dbReference>
<dbReference type="PANTHER" id="PTHR30487:SF0">
    <property type="entry name" value="PREPILIN LEADER PEPTIDASE_N-METHYLTRANSFERASE-RELATED"/>
    <property type="match status" value="1"/>
</dbReference>
<evidence type="ECO:0000256" key="1">
    <source>
        <dbReference type="ARBA" id="ARBA00005801"/>
    </source>
</evidence>